<feature type="region of interest" description="Disordered" evidence="1">
    <location>
        <begin position="326"/>
        <end position="590"/>
    </location>
</feature>
<evidence type="ECO:0008006" key="5">
    <source>
        <dbReference type="Google" id="ProtNLM"/>
    </source>
</evidence>
<dbReference type="EMBL" id="JAVREH010000071">
    <property type="protein sequence ID" value="MDT0264121.1"/>
    <property type="molecule type" value="Genomic_DNA"/>
</dbReference>
<proteinExistence type="predicted"/>
<feature type="transmembrane region" description="Helical" evidence="2">
    <location>
        <begin position="197"/>
        <end position="217"/>
    </location>
</feature>
<feature type="compositionally biased region" description="Low complexity" evidence="1">
    <location>
        <begin position="440"/>
        <end position="455"/>
    </location>
</feature>
<feature type="transmembrane region" description="Helical" evidence="2">
    <location>
        <begin position="87"/>
        <end position="106"/>
    </location>
</feature>
<protein>
    <recommendedName>
        <fullName evidence="5">Type IV secretion system protein</fullName>
    </recommendedName>
</protein>
<feature type="transmembrane region" description="Helical" evidence="2">
    <location>
        <begin position="167"/>
        <end position="191"/>
    </location>
</feature>
<feature type="compositionally biased region" description="Low complexity" evidence="1">
    <location>
        <begin position="463"/>
        <end position="472"/>
    </location>
</feature>
<feature type="compositionally biased region" description="Gly residues" evidence="1">
    <location>
        <begin position="326"/>
        <end position="347"/>
    </location>
</feature>
<keyword evidence="2" id="KW-0472">Membrane</keyword>
<feature type="compositionally biased region" description="Polar residues" evidence="1">
    <location>
        <begin position="550"/>
        <end position="559"/>
    </location>
</feature>
<feature type="transmembrane region" description="Helical" evidence="2">
    <location>
        <begin position="118"/>
        <end position="146"/>
    </location>
</feature>
<evidence type="ECO:0000256" key="1">
    <source>
        <dbReference type="SAM" id="MobiDB-lite"/>
    </source>
</evidence>
<reference evidence="4" key="1">
    <citation type="submission" date="2023-07" db="EMBL/GenBank/DDBJ databases">
        <title>30 novel species of actinomycetes from the DSMZ collection.</title>
        <authorList>
            <person name="Nouioui I."/>
        </authorList>
    </citation>
    <scope>NUCLEOTIDE SEQUENCE [LARGE SCALE GENOMIC DNA]</scope>
    <source>
        <strain evidence="4">DSM 44399</strain>
    </source>
</reference>
<gene>
    <name evidence="3" type="ORF">RM423_22380</name>
</gene>
<dbReference type="InterPro" id="IPR045782">
    <property type="entry name" value="TrbL_3"/>
</dbReference>
<feature type="compositionally biased region" description="Low complexity" evidence="1">
    <location>
        <begin position="378"/>
        <end position="394"/>
    </location>
</feature>
<name>A0ABU2JGJ3_9ACTN</name>
<feature type="transmembrane region" description="Helical" evidence="2">
    <location>
        <begin position="229"/>
        <end position="257"/>
    </location>
</feature>
<evidence type="ECO:0000256" key="2">
    <source>
        <dbReference type="SAM" id="Phobius"/>
    </source>
</evidence>
<keyword evidence="2" id="KW-1133">Transmembrane helix</keyword>
<dbReference type="Proteomes" id="UP001183176">
    <property type="component" value="Unassembled WGS sequence"/>
</dbReference>
<sequence length="590" mass="59662">MTTTIPPTGPAPALADQVLAIPNPFGGSSVSGWIVDGITKAINAFFGDLVKDALNPLLKLLGRTLLTTPDPTSLPRVGQMWENSREIAVACYALLILAAGILVMGYQTLQTRHSVKEIAPRIVVGFITANMSLLLAGHAVAFANALSTSLLSGGVDPQVAATTLTALVMNAVTNGGIFLTFIGLAVAGILISLLVCYVIRVALTVILIAGAPLALMCHALPQTEGIARWWWRAFAGVLAIQLAQSLTLVAALNVFIAPGGFSFFGPTAGGLADLIVTIALLYILFKIPFWILHAIQVGGGRSFIGGAVKGVIAYKTLGLLGLRGGGAGSSGGAGGRRPGTGGSGPGQSGSPRGPQNPQNPPSPRRGGPGGFPAGGTGRTTRPTRSPSGPPRSGSDLTGGGSEGQQDRTAGRSPRMATAPRITGTTANRALPTRPAGGGPAPDLAASTATGTASRPTPVPPARPALALPAPSVHRPQHPSSRRAVPVPPPPTGSVPVRLPIDLPATSARQGRPGTSRAPARSAGPAASAPPRLAPPTPASPLASAVVRPAGTSSRPTAQPFTRPAPVSRPIQAATAPGPTLPVPSSRRKPR</sequence>
<organism evidence="3 4">
    <name type="scientific">Jatrophihabitans lederbergiae</name>
    <dbReference type="NCBI Taxonomy" id="3075547"/>
    <lineage>
        <taxon>Bacteria</taxon>
        <taxon>Bacillati</taxon>
        <taxon>Actinomycetota</taxon>
        <taxon>Actinomycetes</taxon>
        <taxon>Jatrophihabitantales</taxon>
        <taxon>Jatrophihabitantaceae</taxon>
        <taxon>Jatrophihabitans</taxon>
    </lineage>
</organism>
<dbReference type="RefSeq" id="WP_311425264.1">
    <property type="nucleotide sequence ID" value="NZ_JAVREH010000071.1"/>
</dbReference>
<dbReference type="Pfam" id="PF19590">
    <property type="entry name" value="TrbL_3"/>
    <property type="match status" value="1"/>
</dbReference>
<keyword evidence="2" id="KW-0812">Transmembrane</keyword>
<accession>A0ABU2JGJ3</accession>
<feature type="transmembrane region" description="Helical" evidence="2">
    <location>
        <begin position="263"/>
        <end position="285"/>
    </location>
</feature>
<feature type="compositionally biased region" description="Low complexity" evidence="1">
    <location>
        <begin position="514"/>
        <end position="530"/>
    </location>
</feature>
<keyword evidence="4" id="KW-1185">Reference proteome</keyword>
<comment type="caution">
    <text evidence="3">The sequence shown here is derived from an EMBL/GenBank/DDBJ whole genome shotgun (WGS) entry which is preliminary data.</text>
</comment>
<evidence type="ECO:0000313" key="3">
    <source>
        <dbReference type="EMBL" id="MDT0264121.1"/>
    </source>
</evidence>
<evidence type="ECO:0000313" key="4">
    <source>
        <dbReference type="Proteomes" id="UP001183176"/>
    </source>
</evidence>
<feature type="compositionally biased region" description="Gly residues" evidence="1">
    <location>
        <begin position="366"/>
        <end position="377"/>
    </location>
</feature>